<dbReference type="InterPro" id="IPR037053">
    <property type="entry name" value="Phage_tail_collar_dom_sf"/>
</dbReference>
<dbReference type="GO" id="GO:0046718">
    <property type="term" value="P:symbiont entry into host cell"/>
    <property type="evidence" value="ECO:0007669"/>
    <property type="project" value="InterPro"/>
</dbReference>
<organism evidence="6 7">
    <name type="scientific">Xenorhabdus eapokensis</name>
    <dbReference type="NCBI Taxonomy" id="1873482"/>
    <lineage>
        <taxon>Bacteria</taxon>
        <taxon>Pseudomonadati</taxon>
        <taxon>Pseudomonadota</taxon>
        <taxon>Gammaproteobacteria</taxon>
        <taxon>Enterobacterales</taxon>
        <taxon>Morganellaceae</taxon>
        <taxon>Xenorhabdus</taxon>
    </lineage>
</organism>
<keyword evidence="7" id="KW-1185">Reference proteome</keyword>
<protein>
    <submittedName>
        <fullName evidence="6">Tail protein</fullName>
    </submittedName>
</protein>
<feature type="domain" description="Phage tail fibre protein N-terminal" evidence="4">
    <location>
        <begin position="1"/>
        <end position="149"/>
    </location>
</feature>
<name>A0A1Q5TLV3_9GAMM</name>
<dbReference type="PANTHER" id="PTHR35191:SF1">
    <property type="entry name" value="PROPHAGE SIDE TAIL FIBER PROTEIN HOMOLOG STFQ-RELATED"/>
    <property type="match status" value="1"/>
</dbReference>
<dbReference type="InterPro" id="IPR051934">
    <property type="entry name" value="Phage_Tail_Fiber_Structural"/>
</dbReference>
<feature type="domain" description="Phage tail collar" evidence="3">
    <location>
        <begin position="530"/>
        <end position="577"/>
    </location>
</feature>
<dbReference type="EMBL" id="MKGQ01000025">
    <property type="protein sequence ID" value="OKP01218.1"/>
    <property type="molecule type" value="Genomic_DNA"/>
</dbReference>
<dbReference type="Pfam" id="PF07484">
    <property type="entry name" value="Collar"/>
    <property type="match status" value="1"/>
</dbReference>
<dbReference type="AlphaFoldDB" id="A0A1Q5TLV3"/>
<dbReference type="RefSeq" id="WP_083600356.1">
    <property type="nucleotide sequence ID" value="NZ_CAWNAG010000131.1"/>
</dbReference>
<dbReference type="PANTHER" id="PTHR35191">
    <property type="entry name" value="PROPHAGE SIDE TAIL FIBER PROTEIN HOMOLOG STFQ-RELATED"/>
    <property type="match status" value="1"/>
</dbReference>
<sequence length="673" mass="73541">MSTKYFALLTQLGADKLANAAALGTKIEITHMAVGDGGGKLPTPDTKQAKLINEKRRAAINTLSIDPKNTNQIIAEQVIPENEGGWWIREIGLYDKDGVLIAVGNCAETYKPQLQEGSGRTQTIRMILIVSSANAVTLKVDPSVVLATREYVDDSIKKHANSRNHPDATLKEKGFVILSSAVDSNSEIHAATPKAVKTAYDLAKAADNNANGRVPAGRKVNGKALSADIALNAGDVGAYNTAQTDAKVNEVRSLANTANQNAANANNNANTRLEKNKNGADIPNKDEFVKNLGLVGTVDLAKNAVPNSRKINGKVLTGDVTINSEDVGAFSRGATTSVQGENGVPWDAASGSYIAQRNGDSQLVIHFNVDAGSTPALQLKTMYRNNGIAYRSARDRYGFEEPWTEFYTTKNRPTAVDVDAVSSLHGGTFHEHVRFDKNIIVGNNDNSVMKFSSNGSAVSPVHIQTWGNAIQGGNRYTVLEAGDNQGWLWYSQRIDNGEVSFAVNGKMLPNNYNNFDNRYLQHNQQNIPVGVPLPWPHSNPPDGYFECNGQKFDKYKYPKLAMAYPSGIIPDLRGEFIRGLDNGRGVDPNRKILTHQEGTIISGFDDNDTGDISFLGEPSCAFGDPMTNIQWENTKDKRWIYWNSQGMAERYNWWAYVSARPRNVAFLYIVRAA</sequence>
<dbReference type="InterPro" id="IPR005068">
    <property type="entry name" value="Phage_lambda_Stf-r2"/>
</dbReference>
<keyword evidence="2" id="KW-0945">Host-virus interaction</keyword>
<evidence type="ECO:0000256" key="1">
    <source>
        <dbReference type="ARBA" id="ARBA00004328"/>
    </source>
</evidence>
<feature type="domain" description="Bacteriophage T7 Gp17 C-terminal" evidence="5">
    <location>
        <begin position="333"/>
        <end position="423"/>
    </location>
</feature>
<proteinExistence type="predicted"/>
<evidence type="ECO:0000259" key="4">
    <source>
        <dbReference type="Pfam" id="PF12571"/>
    </source>
</evidence>
<dbReference type="STRING" id="1873482.Xedl_02952"/>
<comment type="caution">
    <text evidence="6">The sequence shown here is derived from an EMBL/GenBank/DDBJ whole genome shotgun (WGS) entry which is preliminary data.</text>
</comment>
<reference evidence="6 7" key="1">
    <citation type="submission" date="2016-09" db="EMBL/GenBank/DDBJ databases">
        <title>Xenorhabdus thuongxuanensis sp. nov. and Xenorhabdus eapokensis sp. nov., isolated from Steinernema species.</title>
        <authorList>
            <person name="Kaempfer P."/>
            <person name="Tobias N.J."/>
            <person name="Phan Ke L."/>
            <person name="Bode H.B."/>
            <person name="Glaeser S.P."/>
        </authorList>
    </citation>
    <scope>NUCLEOTIDE SEQUENCE [LARGE SCALE GENOMIC DNA]</scope>
    <source>
        <strain evidence="6 7">DL20</strain>
    </source>
</reference>
<evidence type="ECO:0000313" key="6">
    <source>
        <dbReference type="EMBL" id="OKP01218.1"/>
    </source>
</evidence>
<evidence type="ECO:0000313" key="7">
    <source>
        <dbReference type="Proteomes" id="UP000186268"/>
    </source>
</evidence>
<dbReference type="InterPro" id="IPR022225">
    <property type="entry name" value="Phage_tail_fibre_N"/>
</dbReference>
<evidence type="ECO:0000256" key="2">
    <source>
        <dbReference type="ARBA" id="ARBA00022581"/>
    </source>
</evidence>
<dbReference type="Gene3D" id="3.90.1340.10">
    <property type="entry name" value="Phage tail collar domain"/>
    <property type="match status" value="1"/>
</dbReference>
<gene>
    <name evidence="6" type="ORF">Xedl_02952</name>
</gene>
<comment type="subcellular location">
    <subcellularLocation>
        <location evidence="1">Virion</location>
    </subcellularLocation>
</comment>
<evidence type="ECO:0000259" key="5">
    <source>
        <dbReference type="Pfam" id="PF12604"/>
    </source>
</evidence>
<dbReference type="SUPFAM" id="SSF88874">
    <property type="entry name" value="Receptor-binding domain of short tail fibre protein gp12"/>
    <property type="match status" value="1"/>
</dbReference>
<dbReference type="Proteomes" id="UP000186268">
    <property type="component" value="Unassembled WGS sequence"/>
</dbReference>
<dbReference type="Pfam" id="PF12571">
    <property type="entry name" value="Phage_tail_fib"/>
    <property type="match status" value="1"/>
</dbReference>
<dbReference type="InterPro" id="IPR022246">
    <property type="entry name" value="Phage_T7_Gp17_C"/>
</dbReference>
<dbReference type="OrthoDB" id="9810174at2"/>
<dbReference type="Pfam" id="PF03406">
    <property type="entry name" value="Phage_fiber_2"/>
    <property type="match status" value="1"/>
</dbReference>
<evidence type="ECO:0000259" key="3">
    <source>
        <dbReference type="Pfam" id="PF07484"/>
    </source>
</evidence>
<dbReference type="GO" id="GO:0019062">
    <property type="term" value="P:virion attachment to host cell"/>
    <property type="evidence" value="ECO:0007669"/>
    <property type="project" value="InterPro"/>
</dbReference>
<dbReference type="Pfam" id="PF12604">
    <property type="entry name" value="gp37_C"/>
    <property type="match status" value="1"/>
</dbReference>
<accession>A0A1Q5TLV3</accession>
<dbReference type="InterPro" id="IPR011083">
    <property type="entry name" value="Phage_tail_collar_dom"/>
</dbReference>